<dbReference type="AlphaFoldDB" id="A0A378JZ31"/>
<gene>
    <name evidence="3" type="ORF">Lmor_1375</name>
    <name evidence="4" type="ORF">NCTC12239_02867</name>
</gene>
<protein>
    <submittedName>
        <fullName evidence="4">Fatty acid desaturase</fullName>
    </submittedName>
</protein>
<accession>A0A378JZ31</accession>
<name>A0A378JZ31_9GAMM</name>
<keyword evidence="1" id="KW-0812">Transmembrane</keyword>
<feature type="transmembrane region" description="Helical" evidence="1">
    <location>
        <begin position="51"/>
        <end position="73"/>
    </location>
</feature>
<evidence type="ECO:0000313" key="5">
    <source>
        <dbReference type="Proteomes" id="UP000054985"/>
    </source>
</evidence>
<dbReference type="Proteomes" id="UP000054985">
    <property type="component" value="Unassembled WGS sequence"/>
</dbReference>
<keyword evidence="5" id="KW-1185">Reference proteome</keyword>
<dbReference type="Proteomes" id="UP000254040">
    <property type="component" value="Unassembled WGS sequence"/>
</dbReference>
<evidence type="ECO:0000313" key="4">
    <source>
        <dbReference type="EMBL" id="STX63913.1"/>
    </source>
</evidence>
<sequence length="247" mass="29133">MSRLLAICFGSPFRAIQQAHLLHHKYNRTAMERHDEYDPALLSPRIAQLAFYFRLFIGLYIQELFFPLIALLSRKTLKTKLTKYFPANSYQLIAIERFLKKKNNLPETRVDLLFIFSMFFLSFYCYGSHWPVLIILMMARALFISVSDYSYHYGSKTDDVYFAFNFKLPTCFAIFILNFNYHGTHHRFPRLPWHVLPIVFASEGRNFEYNFFHGLARQLRGPRPVSSMALNDKVKSTKSCLNQLPEQ</sequence>
<dbReference type="STRING" id="39962.Lmor_1375"/>
<proteinExistence type="predicted"/>
<dbReference type="InterPro" id="IPR005804">
    <property type="entry name" value="FA_desaturase_dom"/>
</dbReference>
<evidence type="ECO:0000313" key="6">
    <source>
        <dbReference type="Proteomes" id="UP000254040"/>
    </source>
</evidence>
<organism evidence="4 6">
    <name type="scientific">Legionella moravica</name>
    <dbReference type="NCBI Taxonomy" id="39962"/>
    <lineage>
        <taxon>Bacteria</taxon>
        <taxon>Pseudomonadati</taxon>
        <taxon>Pseudomonadota</taxon>
        <taxon>Gammaproteobacteria</taxon>
        <taxon>Legionellales</taxon>
        <taxon>Legionellaceae</taxon>
        <taxon>Legionella</taxon>
    </lineage>
</organism>
<keyword evidence="1" id="KW-0472">Membrane</keyword>
<reference evidence="4 6" key="2">
    <citation type="submission" date="2018-06" db="EMBL/GenBank/DDBJ databases">
        <authorList>
            <consortium name="Pathogen Informatics"/>
            <person name="Doyle S."/>
        </authorList>
    </citation>
    <scope>NUCLEOTIDE SEQUENCE [LARGE SCALE GENOMIC DNA]</scope>
    <source>
        <strain evidence="4 6">NCTC12239</strain>
    </source>
</reference>
<dbReference type="GO" id="GO:0006629">
    <property type="term" value="P:lipid metabolic process"/>
    <property type="evidence" value="ECO:0007669"/>
    <property type="project" value="InterPro"/>
</dbReference>
<dbReference type="EMBL" id="UGOG01000001">
    <property type="protein sequence ID" value="STX63913.1"/>
    <property type="molecule type" value="Genomic_DNA"/>
</dbReference>
<feature type="transmembrane region" description="Helical" evidence="1">
    <location>
        <begin position="110"/>
        <end position="140"/>
    </location>
</feature>
<dbReference type="Pfam" id="PF00487">
    <property type="entry name" value="FA_desaturase"/>
    <property type="match status" value="1"/>
</dbReference>
<feature type="domain" description="Fatty acid desaturase" evidence="2">
    <location>
        <begin position="4"/>
        <end position="202"/>
    </location>
</feature>
<evidence type="ECO:0000256" key="1">
    <source>
        <dbReference type="SAM" id="Phobius"/>
    </source>
</evidence>
<keyword evidence="1" id="KW-1133">Transmembrane helix</keyword>
<evidence type="ECO:0000259" key="2">
    <source>
        <dbReference type="Pfam" id="PF00487"/>
    </source>
</evidence>
<feature type="transmembrane region" description="Helical" evidence="1">
    <location>
        <begin position="160"/>
        <end position="181"/>
    </location>
</feature>
<evidence type="ECO:0000313" key="3">
    <source>
        <dbReference type="EMBL" id="KTD34842.1"/>
    </source>
</evidence>
<reference evidence="3 5" key="1">
    <citation type="submission" date="2015-11" db="EMBL/GenBank/DDBJ databases">
        <title>Genomic analysis of 38 Legionella species identifies large and diverse effector repertoires.</title>
        <authorList>
            <person name="Burstein D."/>
            <person name="Amaro F."/>
            <person name="Zusman T."/>
            <person name="Lifshitz Z."/>
            <person name="Cohen O."/>
            <person name="Gilbert J.A."/>
            <person name="Pupko T."/>
            <person name="Shuman H.A."/>
            <person name="Segal G."/>
        </authorList>
    </citation>
    <scope>NUCLEOTIDE SEQUENCE [LARGE SCALE GENOMIC DNA]</scope>
    <source>
        <strain evidence="3 5">ATCC 43877</strain>
    </source>
</reference>
<dbReference type="EMBL" id="LNYN01000019">
    <property type="protein sequence ID" value="KTD34842.1"/>
    <property type="molecule type" value="Genomic_DNA"/>
</dbReference>